<dbReference type="EMBL" id="MPRL01000063">
    <property type="protein sequence ID" value="OOZ39047.1"/>
    <property type="molecule type" value="Genomic_DNA"/>
</dbReference>
<evidence type="ECO:0000313" key="6">
    <source>
        <dbReference type="EMBL" id="OOZ39047.1"/>
    </source>
</evidence>
<dbReference type="GO" id="GO:0005886">
    <property type="term" value="C:plasma membrane"/>
    <property type="evidence" value="ECO:0007669"/>
    <property type="project" value="TreeGrafter"/>
</dbReference>
<dbReference type="OrthoDB" id="5641792at2"/>
<dbReference type="AlphaFoldDB" id="A0A1T2L1S5"/>
<comment type="subcellular location">
    <subcellularLocation>
        <location evidence="1">Membrane</location>
        <topology evidence="1">Multi-pass membrane protein</topology>
    </subcellularLocation>
</comment>
<evidence type="ECO:0000256" key="3">
    <source>
        <dbReference type="ARBA" id="ARBA00022989"/>
    </source>
</evidence>
<keyword evidence="4 5" id="KW-0472">Membrane</keyword>
<dbReference type="Proteomes" id="UP000191110">
    <property type="component" value="Unassembled WGS sequence"/>
</dbReference>
<evidence type="ECO:0000256" key="5">
    <source>
        <dbReference type="SAM" id="Phobius"/>
    </source>
</evidence>
<organism evidence="6 7">
    <name type="scientific">Solemya pervernicosa gill symbiont</name>
    <dbReference type="NCBI Taxonomy" id="642797"/>
    <lineage>
        <taxon>Bacteria</taxon>
        <taxon>Pseudomonadati</taxon>
        <taxon>Pseudomonadota</taxon>
        <taxon>Gammaproteobacteria</taxon>
        <taxon>sulfur-oxidizing symbionts</taxon>
    </lineage>
</organism>
<keyword evidence="2 5" id="KW-0812">Transmembrane</keyword>
<evidence type="ECO:0000256" key="4">
    <source>
        <dbReference type="ARBA" id="ARBA00023136"/>
    </source>
</evidence>
<name>A0A1T2L1S5_9GAMM</name>
<gene>
    <name evidence="6" type="ORF">BOW53_13235</name>
</gene>
<evidence type="ECO:0008006" key="8">
    <source>
        <dbReference type="Google" id="ProtNLM"/>
    </source>
</evidence>
<feature type="transmembrane region" description="Helical" evidence="5">
    <location>
        <begin position="37"/>
        <end position="56"/>
    </location>
</feature>
<feature type="transmembrane region" description="Helical" evidence="5">
    <location>
        <begin position="76"/>
        <end position="96"/>
    </location>
</feature>
<dbReference type="RefSeq" id="WP_078484565.1">
    <property type="nucleotide sequence ID" value="NZ_MPRL01000063.1"/>
</dbReference>
<dbReference type="PANTHER" id="PTHR11040">
    <property type="entry name" value="ZINC/IRON TRANSPORTER"/>
    <property type="match status" value="1"/>
</dbReference>
<keyword evidence="7" id="KW-1185">Reference proteome</keyword>
<keyword evidence="3 5" id="KW-1133">Transmembrane helix</keyword>
<evidence type="ECO:0000313" key="7">
    <source>
        <dbReference type="Proteomes" id="UP000191110"/>
    </source>
</evidence>
<reference evidence="6 7" key="1">
    <citation type="submission" date="2016-11" db="EMBL/GenBank/DDBJ databases">
        <title>Mixed transmission modes and dynamic genome evolution in an obligate animal-bacterial symbiosis.</title>
        <authorList>
            <person name="Russell S.L."/>
            <person name="Corbett-Detig R.B."/>
            <person name="Cavanaugh C.M."/>
        </authorList>
    </citation>
    <scope>NUCLEOTIDE SEQUENCE [LARGE SCALE GENOMIC DNA]</scope>
    <source>
        <strain evidence="6">Sveles-Q1</strain>
    </source>
</reference>
<feature type="transmembrane region" description="Helical" evidence="5">
    <location>
        <begin position="6"/>
        <end position="25"/>
    </location>
</feature>
<protein>
    <recommendedName>
        <fullName evidence="8">ZIP family metal transporter</fullName>
    </recommendedName>
</protein>
<comment type="caution">
    <text evidence="6">The sequence shown here is derived from an EMBL/GenBank/DDBJ whole genome shotgun (WGS) entry which is preliminary data.</text>
</comment>
<dbReference type="PANTHER" id="PTHR11040:SF140">
    <property type="entry name" value="ZRT (ZRT), IRT- (IRT-) LIKE PROTEIN TRANSPORTER"/>
    <property type="match status" value="1"/>
</dbReference>
<dbReference type="InterPro" id="IPR003689">
    <property type="entry name" value="ZIP"/>
</dbReference>
<proteinExistence type="predicted"/>
<evidence type="ECO:0000256" key="2">
    <source>
        <dbReference type="ARBA" id="ARBA00022692"/>
    </source>
</evidence>
<dbReference type="GO" id="GO:0005385">
    <property type="term" value="F:zinc ion transmembrane transporter activity"/>
    <property type="evidence" value="ECO:0007669"/>
    <property type="project" value="TreeGrafter"/>
</dbReference>
<evidence type="ECO:0000256" key="1">
    <source>
        <dbReference type="ARBA" id="ARBA00004141"/>
    </source>
</evidence>
<accession>A0A1T2L1S5</accession>
<sequence length="119" mass="12746">MDYLTLKILSILVIFAVGVFGGMIPVGRGSIEGKQRLFSLGSAFSGGIFIGAGLIHMLPDANEGFSDAFSGLDYPLAFFVCGLGFLLILFLDKIIFEDPDDSTTQKAKTGTPYILAFIL</sequence>
<dbReference type="Pfam" id="PF02535">
    <property type="entry name" value="Zip"/>
    <property type="match status" value="1"/>
</dbReference>